<dbReference type="Proteomes" id="UP000219452">
    <property type="component" value="Unassembled WGS sequence"/>
</dbReference>
<gene>
    <name evidence="1" type="ORF">SAMN06269250_1149</name>
</gene>
<name>A0A286F9L4_9BACT</name>
<dbReference type="AlphaFoldDB" id="A0A286F9L4"/>
<keyword evidence="2" id="KW-1185">Reference proteome</keyword>
<proteinExistence type="predicted"/>
<dbReference type="RefSeq" id="WP_097124822.1">
    <property type="nucleotide sequence ID" value="NZ_OCNH01000001.1"/>
</dbReference>
<dbReference type="EMBL" id="OCNH01000001">
    <property type="protein sequence ID" value="SOD79921.1"/>
    <property type="molecule type" value="Genomic_DNA"/>
</dbReference>
<dbReference type="OrthoDB" id="1446396at2"/>
<organism evidence="1 2">
    <name type="scientific">Spirosoma fluviale</name>
    <dbReference type="NCBI Taxonomy" id="1597977"/>
    <lineage>
        <taxon>Bacteria</taxon>
        <taxon>Pseudomonadati</taxon>
        <taxon>Bacteroidota</taxon>
        <taxon>Cytophagia</taxon>
        <taxon>Cytophagales</taxon>
        <taxon>Cytophagaceae</taxon>
        <taxon>Spirosoma</taxon>
    </lineage>
</organism>
<evidence type="ECO:0000313" key="2">
    <source>
        <dbReference type="Proteomes" id="UP000219452"/>
    </source>
</evidence>
<accession>A0A286F9L4</accession>
<evidence type="ECO:0000313" key="1">
    <source>
        <dbReference type="EMBL" id="SOD79921.1"/>
    </source>
</evidence>
<protein>
    <submittedName>
        <fullName evidence="1">Uncharacterized protein</fullName>
    </submittedName>
</protein>
<reference evidence="2" key="1">
    <citation type="submission" date="2017-09" db="EMBL/GenBank/DDBJ databases">
        <authorList>
            <person name="Varghese N."/>
            <person name="Submissions S."/>
        </authorList>
    </citation>
    <scope>NUCLEOTIDE SEQUENCE [LARGE SCALE GENOMIC DNA]</scope>
    <source>
        <strain evidence="2">DSM 29961</strain>
    </source>
</reference>
<sequence length="115" mass="13146">MRRNKLYTNYYAEFYRLPRRNFVPGYSVRVAYAKNAIFGSDTDRKLRLEFGGVLNILSPDKDKAVFTIQPFIALSNLLSENVTNGKQNRAKTFSEKTNAGIRIGIPIRQQVTVGR</sequence>